<dbReference type="GO" id="GO:0000172">
    <property type="term" value="C:ribonuclease MRP complex"/>
    <property type="evidence" value="ECO:0007669"/>
    <property type="project" value="InterPro"/>
</dbReference>
<dbReference type="Pfam" id="PF12328">
    <property type="entry name" value="Rpp20"/>
    <property type="match status" value="1"/>
</dbReference>
<dbReference type="OrthoDB" id="416729at2759"/>
<dbReference type="InterPro" id="IPR036882">
    <property type="entry name" value="Alba-like_dom_sf"/>
</dbReference>
<evidence type="ECO:0000256" key="4">
    <source>
        <dbReference type="ARBA" id="ARBA00022490"/>
    </source>
</evidence>
<keyword evidence="14" id="KW-1185">Reference proteome</keyword>
<dbReference type="PANTHER" id="PTHR15314">
    <property type="entry name" value="RIBONUCLEASE P PROTEIN SUBUNIT P20"/>
    <property type="match status" value="1"/>
</dbReference>
<evidence type="ECO:0000256" key="2">
    <source>
        <dbReference type="ARBA" id="ARBA00004604"/>
    </source>
</evidence>
<dbReference type="AlphaFoldDB" id="A0A9X0CR56"/>
<accession>A0A9X0CR56</accession>
<dbReference type="Proteomes" id="UP001163046">
    <property type="component" value="Unassembled WGS sequence"/>
</dbReference>
<keyword evidence="5 11" id="KW-0698">rRNA processing</keyword>
<dbReference type="GO" id="GO:0005655">
    <property type="term" value="C:nucleolar ribonuclease P complex"/>
    <property type="evidence" value="ECO:0007669"/>
    <property type="project" value="InterPro"/>
</dbReference>
<comment type="subcellular location">
    <subcellularLocation>
        <location evidence="1">Cytoplasmic granule</location>
    </subcellularLocation>
    <subcellularLocation>
        <location evidence="2 11">Nucleus</location>
        <location evidence="2 11">Nucleolus</location>
    </subcellularLocation>
</comment>
<evidence type="ECO:0000256" key="6">
    <source>
        <dbReference type="ARBA" id="ARBA00022694"/>
    </source>
</evidence>
<keyword evidence="13" id="KW-0378">Hydrolase</keyword>
<comment type="subunit">
    <text evidence="9">Component of nuclear RNase P and RNase MRP complexes. RNase P consists of a catalytic RNA moiety and 10 different protein chains; POP1, POP4, POP5, POP7, RPP14, RPP21, RPP25, RPP30, RPP38 and RPP40. Within the RNase P complex, POP1, POP7 and RPP25 form the 'finger' subcomplex, POP5, RPP14, RPP40 and homodimeric RPP30 form the 'palm' subcomplex, and RPP21, POP4 and RPP38 form the 'wrist' subcomplex. All subunits of the RNase P complex interact with the catalytic RNA. Several subunits of RNase P are also part of the RNase MRP complex. RNase MRP consists of a catalytic RNA moiety and about 8 protein subunits; POP1, POP7, RPP25, RPP30, RPP38, RPP40 and possibly also POP4 and POP5. Interacts with SMN1. POP7 forms a heterodimer with RPP25 that binds to the P3 stem loop of the catalytic RNA.</text>
</comment>
<evidence type="ECO:0000256" key="12">
    <source>
        <dbReference type="SAM" id="MobiDB-lite"/>
    </source>
</evidence>
<keyword evidence="7 11" id="KW-0539">Nucleus</keyword>
<evidence type="ECO:0000256" key="7">
    <source>
        <dbReference type="ARBA" id="ARBA00023242"/>
    </source>
</evidence>
<dbReference type="Gene3D" id="3.30.110.20">
    <property type="entry name" value="Alba-like domain"/>
    <property type="match status" value="1"/>
</dbReference>
<dbReference type="InterPro" id="IPR014612">
    <property type="entry name" value="Pop7/Rpp20"/>
</dbReference>
<dbReference type="PANTHER" id="PTHR15314:SF1">
    <property type="entry name" value="RIBONUCLEASE P PROTEIN SUBUNIT P20"/>
    <property type="match status" value="1"/>
</dbReference>
<comment type="similarity">
    <text evidence="3 11">Belongs to the histone-like Alba family.</text>
</comment>
<dbReference type="GO" id="GO:0001682">
    <property type="term" value="P:tRNA 5'-leader removal"/>
    <property type="evidence" value="ECO:0007669"/>
    <property type="project" value="InterPro"/>
</dbReference>
<keyword evidence="6 11" id="KW-0819">tRNA processing</keyword>
<dbReference type="GO" id="GO:0006364">
    <property type="term" value="P:rRNA processing"/>
    <property type="evidence" value="ECO:0007669"/>
    <property type="project" value="UniProtKB-KW"/>
</dbReference>
<comment type="function">
    <text evidence="8 11">Component of ribonuclease P, a ribonucleoprotein complex that generates mature tRNA molecules by cleaving their 5'-ends. Also a component of the MRP ribonuclease complex, which cleaves pre-rRNA sequences.</text>
</comment>
<dbReference type="FunFam" id="3.30.110.20:FF:000002">
    <property type="entry name" value="Ribonuclease P protein subunit p20"/>
    <property type="match status" value="1"/>
</dbReference>
<feature type="region of interest" description="Disordered" evidence="12">
    <location>
        <begin position="1"/>
        <end position="28"/>
    </location>
</feature>
<protein>
    <recommendedName>
        <fullName evidence="10 11">Ribonuclease P protein subunit p20</fullName>
        <shortName evidence="11">RNaseP protein p20</shortName>
    </recommendedName>
</protein>
<evidence type="ECO:0000256" key="10">
    <source>
        <dbReference type="ARBA" id="ARBA00068472"/>
    </source>
</evidence>
<evidence type="ECO:0000256" key="8">
    <source>
        <dbReference type="ARBA" id="ARBA00053284"/>
    </source>
</evidence>
<dbReference type="PIRSF" id="PIRSF036572">
    <property type="entry name" value="RPP20"/>
    <property type="match status" value="1"/>
</dbReference>
<dbReference type="SUPFAM" id="SSF82704">
    <property type="entry name" value="AlbA-like"/>
    <property type="match status" value="1"/>
</dbReference>
<evidence type="ECO:0000256" key="9">
    <source>
        <dbReference type="ARBA" id="ARBA00064615"/>
    </source>
</evidence>
<evidence type="ECO:0000256" key="5">
    <source>
        <dbReference type="ARBA" id="ARBA00022552"/>
    </source>
</evidence>
<sequence length="134" mass="15017">MADRSSSNVVKKRPPQKGQKRRNDIYVNRKTDFAAQLERCQKSLDSSEQEVRIHGLGAAINRAINLAMQLEQRGQGTVELSTTTSSVKLVDDFEPEDDDHEEYSKVRTNSAVHIRVYKKPLSQVNSEGASKTAT</sequence>
<dbReference type="GO" id="GO:0003676">
    <property type="term" value="F:nucleic acid binding"/>
    <property type="evidence" value="ECO:0007669"/>
    <property type="project" value="InterPro"/>
</dbReference>
<organism evidence="13 14">
    <name type="scientific">Desmophyllum pertusum</name>
    <dbReference type="NCBI Taxonomy" id="174260"/>
    <lineage>
        <taxon>Eukaryota</taxon>
        <taxon>Metazoa</taxon>
        <taxon>Cnidaria</taxon>
        <taxon>Anthozoa</taxon>
        <taxon>Hexacorallia</taxon>
        <taxon>Scleractinia</taxon>
        <taxon>Caryophylliina</taxon>
        <taxon>Caryophylliidae</taxon>
        <taxon>Desmophyllum</taxon>
    </lineage>
</organism>
<evidence type="ECO:0000256" key="11">
    <source>
        <dbReference type="PIRNR" id="PIRNR036572"/>
    </source>
</evidence>
<reference evidence="13" key="1">
    <citation type="submission" date="2023-01" db="EMBL/GenBank/DDBJ databases">
        <title>Genome assembly of the deep-sea coral Lophelia pertusa.</title>
        <authorList>
            <person name="Herrera S."/>
            <person name="Cordes E."/>
        </authorList>
    </citation>
    <scope>NUCLEOTIDE SEQUENCE</scope>
    <source>
        <strain evidence="13">USNM1676648</strain>
        <tissue evidence="13">Polyp</tissue>
    </source>
</reference>
<evidence type="ECO:0000256" key="3">
    <source>
        <dbReference type="ARBA" id="ARBA00008018"/>
    </source>
</evidence>
<keyword evidence="4" id="KW-0963">Cytoplasm</keyword>
<evidence type="ECO:0000256" key="1">
    <source>
        <dbReference type="ARBA" id="ARBA00004463"/>
    </source>
</evidence>
<evidence type="ECO:0000313" key="14">
    <source>
        <dbReference type="Proteomes" id="UP001163046"/>
    </source>
</evidence>
<comment type="caution">
    <text evidence="13">The sequence shown here is derived from an EMBL/GenBank/DDBJ whole genome shotgun (WGS) entry which is preliminary data.</text>
</comment>
<dbReference type="GO" id="GO:0004526">
    <property type="term" value="F:ribonuclease P activity"/>
    <property type="evidence" value="ECO:0007669"/>
    <property type="project" value="UniProtKB-UniRule"/>
</dbReference>
<gene>
    <name evidence="13" type="primary">POP7</name>
    <name evidence="13" type="ORF">OS493_017901</name>
</gene>
<feature type="compositionally biased region" description="Basic residues" evidence="12">
    <location>
        <begin position="10"/>
        <end position="20"/>
    </location>
</feature>
<name>A0A9X0CR56_9CNID</name>
<proteinExistence type="inferred from homology"/>
<dbReference type="EMBL" id="MU826835">
    <property type="protein sequence ID" value="KAJ7372630.1"/>
    <property type="molecule type" value="Genomic_DNA"/>
</dbReference>
<evidence type="ECO:0000313" key="13">
    <source>
        <dbReference type="EMBL" id="KAJ7372630.1"/>
    </source>
</evidence>